<sequence>MALVLREDIAKTLFRFGKRVEKEIREGKKLDILELNNLLRPTLETIESKAVSFATKEVEENISKNHDNTKKRKREEMCDRRRATLSESVMLETPRKRIRIHQGLASNISRLEGVTEYIPDDNLNCLSDSDILKYDTDDESWEEYFPLIEVNDEGENILCAGELDDLLIYLSKHARTDEDTLTILKSVKKKEILTYGYFLTGMIQLCKILIRKKTVSVIRGILPPFDEEFSDSTEPLSSVDSEDNDNEENYEEEDSDTSTESVTESVTETSS</sequence>
<accession>A0A481YSU9</accession>
<organism evidence="2">
    <name type="scientific">Marseillevirus LCMAC101</name>
    <dbReference type="NCBI Taxonomy" id="2506602"/>
    <lineage>
        <taxon>Viruses</taxon>
        <taxon>Varidnaviria</taxon>
        <taxon>Bamfordvirae</taxon>
        <taxon>Nucleocytoviricota</taxon>
        <taxon>Megaviricetes</taxon>
        <taxon>Pimascovirales</taxon>
        <taxon>Pimascovirales incertae sedis</taxon>
        <taxon>Marseilleviridae</taxon>
    </lineage>
</organism>
<protein>
    <submittedName>
        <fullName evidence="2">Uncharacterized protein</fullName>
    </submittedName>
</protein>
<gene>
    <name evidence="2" type="ORF">LCMAC101_07440</name>
</gene>
<evidence type="ECO:0000313" key="2">
    <source>
        <dbReference type="EMBL" id="QBK86149.1"/>
    </source>
</evidence>
<feature type="region of interest" description="Disordered" evidence="1">
    <location>
        <begin position="228"/>
        <end position="271"/>
    </location>
</feature>
<feature type="compositionally biased region" description="Low complexity" evidence="1">
    <location>
        <begin position="258"/>
        <end position="271"/>
    </location>
</feature>
<dbReference type="EMBL" id="MK500331">
    <property type="protein sequence ID" value="QBK86149.1"/>
    <property type="molecule type" value="Genomic_DNA"/>
</dbReference>
<name>A0A481YSU9_9VIRU</name>
<reference evidence="2" key="1">
    <citation type="journal article" date="2019" name="MBio">
        <title>Virus Genomes from Deep Sea Sediments Expand the Ocean Megavirome and Support Independent Origins of Viral Gigantism.</title>
        <authorList>
            <person name="Backstrom D."/>
            <person name="Yutin N."/>
            <person name="Jorgensen S.L."/>
            <person name="Dharamshi J."/>
            <person name="Homa F."/>
            <person name="Zaremba-Niedwiedzka K."/>
            <person name="Spang A."/>
            <person name="Wolf Y.I."/>
            <person name="Koonin E.V."/>
            <person name="Ettema T.J."/>
        </authorList>
    </citation>
    <scope>NUCLEOTIDE SEQUENCE</scope>
</reference>
<evidence type="ECO:0000256" key="1">
    <source>
        <dbReference type="SAM" id="MobiDB-lite"/>
    </source>
</evidence>
<feature type="compositionally biased region" description="Acidic residues" evidence="1">
    <location>
        <begin position="240"/>
        <end position="257"/>
    </location>
</feature>
<proteinExistence type="predicted"/>